<comment type="caution">
    <text evidence="1">The sequence shown here is derived from an EMBL/GenBank/DDBJ whole genome shotgun (WGS) entry which is preliminary data.</text>
</comment>
<evidence type="ECO:0000313" key="2">
    <source>
        <dbReference type="Proteomes" id="UP000778951"/>
    </source>
</evidence>
<accession>A0A968GKE1</accession>
<reference evidence="1" key="1">
    <citation type="submission" date="2020-03" db="EMBL/GenBank/DDBJ databases">
        <title>Spirochaetal bacteria isolated from arthropods constitute a novel genus Entomospira genus novum within the order Spirochaetales.</title>
        <authorList>
            <person name="Grana-Miraglia L."/>
            <person name="Sikutova S."/>
            <person name="Fingerle V."/>
            <person name="Sing A."/>
            <person name="Castillo-Ramirez S."/>
            <person name="Margos G."/>
            <person name="Rudolf I."/>
        </authorList>
    </citation>
    <scope>NUCLEOTIDE SEQUENCE</scope>
    <source>
        <strain evidence="1">BR149</strain>
    </source>
</reference>
<dbReference type="RefSeq" id="WP_167695550.1">
    <property type="nucleotide sequence ID" value="NZ_CP118181.1"/>
</dbReference>
<gene>
    <name evidence="1" type="ORF">HCT48_04430</name>
</gene>
<evidence type="ECO:0000313" key="1">
    <source>
        <dbReference type="EMBL" id="NIZ69460.1"/>
    </source>
</evidence>
<sequence length="106" mass="11931">MMIERTEIGDAITYVSDSIVPISSMTILMDLYNGAAIKCAIRGCQRRASGVVQAKMLHRGENLCAGSSFLMPLCRTCHSLKNYHCYQHAWEIKEGYPLLSLSKFRE</sequence>
<proteinExistence type="predicted"/>
<keyword evidence="2" id="KW-1185">Reference proteome</keyword>
<protein>
    <submittedName>
        <fullName evidence="1">Uncharacterized protein</fullName>
    </submittedName>
</protein>
<dbReference type="Proteomes" id="UP000778951">
    <property type="component" value="Unassembled WGS sequence"/>
</dbReference>
<name>A0A968GKE1_9SPIO</name>
<dbReference type="AlphaFoldDB" id="A0A968GKE1"/>
<dbReference type="EMBL" id="JAATLM010000001">
    <property type="protein sequence ID" value="NIZ69460.1"/>
    <property type="molecule type" value="Genomic_DNA"/>
</dbReference>
<organism evidence="1 2">
    <name type="scientific">Entomospira culicis</name>
    <dbReference type="NCBI Taxonomy" id="2719989"/>
    <lineage>
        <taxon>Bacteria</taxon>
        <taxon>Pseudomonadati</taxon>
        <taxon>Spirochaetota</taxon>
        <taxon>Spirochaetia</taxon>
        <taxon>Spirochaetales</taxon>
        <taxon>Spirochaetaceae</taxon>
        <taxon>Entomospira</taxon>
    </lineage>
</organism>